<dbReference type="GO" id="GO:0004764">
    <property type="term" value="F:shikimate 3-dehydrogenase (NADP+) activity"/>
    <property type="evidence" value="ECO:0007669"/>
    <property type="project" value="InterPro"/>
</dbReference>
<comment type="caution">
    <text evidence="3">The sequence shown here is derived from an EMBL/GenBank/DDBJ whole genome shotgun (WGS) entry which is preliminary data.</text>
</comment>
<feature type="domain" description="Heterokaryon incompatibility" evidence="1">
    <location>
        <begin position="230"/>
        <end position="377"/>
    </location>
</feature>
<accession>A0A9Q9RE64</accession>
<evidence type="ECO:0000259" key="1">
    <source>
        <dbReference type="Pfam" id="PF06985"/>
    </source>
</evidence>
<gene>
    <name evidence="3" type="ORF">C2S_14499</name>
</gene>
<dbReference type="InterPro" id="IPR036291">
    <property type="entry name" value="NAD(P)-bd_dom_sf"/>
</dbReference>
<evidence type="ECO:0008006" key="5">
    <source>
        <dbReference type="Google" id="ProtNLM"/>
    </source>
</evidence>
<dbReference type="Gene3D" id="3.40.50.720">
    <property type="entry name" value="NAD(P)-binding Rossmann-like Domain"/>
    <property type="match status" value="1"/>
</dbReference>
<protein>
    <recommendedName>
        <fullName evidence="5">Quinate dehydrogenase</fullName>
    </recommendedName>
</protein>
<evidence type="ECO:0000313" key="3">
    <source>
        <dbReference type="EMBL" id="VTT60880.1"/>
    </source>
</evidence>
<evidence type="ECO:0000313" key="4">
    <source>
        <dbReference type="Proteomes" id="UP000760494"/>
    </source>
</evidence>
<organism evidence="3 4">
    <name type="scientific">Fusarium fujikuroi</name>
    <name type="common">Bakanae and foot rot disease fungus</name>
    <name type="synonym">Gibberella fujikuroi</name>
    <dbReference type="NCBI Taxonomy" id="5127"/>
    <lineage>
        <taxon>Eukaryota</taxon>
        <taxon>Fungi</taxon>
        <taxon>Dikarya</taxon>
        <taxon>Ascomycota</taxon>
        <taxon>Pezizomycotina</taxon>
        <taxon>Sordariomycetes</taxon>
        <taxon>Hypocreomycetidae</taxon>
        <taxon>Hypocreales</taxon>
        <taxon>Nectriaceae</taxon>
        <taxon>Fusarium</taxon>
        <taxon>Fusarium fujikuroi species complex</taxon>
    </lineage>
</organism>
<dbReference type="Pfam" id="PF08501">
    <property type="entry name" value="Shikimate_dh_N"/>
    <property type="match status" value="1"/>
</dbReference>
<dbReference type="InterPro" id="IPR013708">
    <property type="entry name" value="Shikimate_DH-bd_N"/>
</dbReference>
<dbReference type="InterPro" id="IPR046346">
    <property type="entry name" value="Aminoacid_DH-like_N_sf"/>
</dbReference>
<dbReference type="SUPFAM" id="SSF51735">
    <property type="entry name" value="NAD(P)-binding Rossmann-fold domains"/>
    <property type="match status" value="1"/>
</dbReference>
<dbReference type="AlphaFoldDB" id="A0A9Q9RE64"/>
<dbReference type="PANTHER" id="PTHR33112:SF16">
    <property type="entry name" value="HETEROKARYON INCOMPATIBILITY DOMAIN-CONTAINING PROTEIN"/>
    <property type="match status" value="1"/>
</dbReference>
<dbReference type="Pfam" id="PF06985">
    <property type="entry name" value="HET"/>
    <property type="match status" value="1"/>
</dbReference>
<dbReference type="SUPFAM" id="SSF53223">
    <property type="entry name" value="Aminoacid dehydrogenase-like, N-terminal domain"/>
    <property type="match status" value="1"/>
</dbReference>
<dbReference type="CDD" id="cd01065">
    <property type="entry name" value="NAD_bind_Shikimate_DH"/>
    <property type="match status" value="1"/>
</dbReference>
<dbReference type="EMBL" id="CABFJX010000051">
    <property type="protein sequence ID" value="VTT60880.1"/>
    <property type="molecule type" value="Genomic_DNA"/>
</dbReference>
<dbReference type="PANTHER" id="PTHR33112">
    <property type="entry name" value="DOMAIN PROTEIN, PUTATIVE-RELATED"/>
    <property type="match status" value="1"/>
</dbReference>
<dbReference type="InterPro" id="IPR010730">
    <property type="entry name" value="HET"/>
</dbReference>
<reference evidence="3" key="1">
    <citation type="submission" date="2019-05" db="EMBL/GenBank/DDBJ databases">
        <authorList>
            <person name="Piombo E."/>
        </authorList>
    </citation>
    <scope>NUCLEOTIDE SEQUENCE</scope>
    <source>
        <strain evidence="3">C2S</strain>
    </source>
</reference>
<dbReference type="Proteomes" id="UP000760494">
    <property type="component" value="Unassembled WGS sequence"/>
</dbReference>
<dbReference type="Gene3D" id="3.40.50.10860">
    <property type="entry name" value="Leucine Dehydrogenase, chain A, domain 1"/>
    <property type="match status" value="1"/>
</dbReference>
<feature type="domain" description="Shikimate dehydrogenase substrate binding N-terminal" evidence="2">
    <location>
        <begin position="720"/>
        <end position="800"/>
    </location>
</feature>
<name>A0A9Q9RE64_FUSFU</name>
<evidence type="ECO:0000259" key="2">
    <source>
        <dbReference type="Pfam" id="PF08501"/>
    </source>
</evidence>
<sequence>MNNLLLRGHTCLHCRKLNLCEAPENVFIDTDLDSNFWRYAKPSPSRRRFTGVRLDDLQEGARNGCSLGKYLSSQFGEGYPETLSPHDLKLYTDGWRFHGLIPLEKTLSSGQKLEFPIEDQYVHAPSHKGKVYADCVIVPLTTKEVEWTGRQNLLTRKPIVADPLSDITAVAIRDWKVRCDISQYEAHIICSKPSPSFLPTRLIEILRIGNDQKPCVRLVEGNSLGEDTEYTALSYCWGGDLKNCLKEDNKDSYKTEIPWDTIPRTIQDAILTSHKLGIGFIWVDSLCIIQDSKGADKEIEIGQMTQVYTHAAFTIAARRAPDAHTGFLHRRSVPSGTTIVEFRGEDGETRQCTLTFEAAERDEDQNFLDTRGWTLQEYLLSRRLVIIGTWTTTWSCRKERRGNCDGWSLDRQGGDPFQYNGTWTSSDNTVLKGTECLDAIAFFGTHPESDHPRPEDHLVMWEWNRLAQLYTGRYLTKQTDRILAISGLAQIFSPMRGGEYAAGLWVKDLPKTLLWESRSGALYPRPSDQGPSWSWTAINSTVTWGTGNGKAVLSVDSIKCELDQPEAPFGSVKGGVLRATGPALDLEWKCSRSTSDWKNPGGHHLRYLTPGGGYINAHIKFCPDAEEPDSDWATVTLLAVLVDNSTTGILLRKKNDTDYSRLGFFDADLPGDTSHIYCQLPVVKEWGRRTFTVVYTQIESYRRIVVNMASENQEQRTLHLVGIGVGHSIAPPMHNHIAQSLGLPWTFYATECATLDGLMDLARKDTTAGLVVTMPYKNAIIPRLDALDDLAATIGACNNVYRDWKDPKKLRGTNTDWRGIKGCLLEKGDQAGVPVLNKPALIVGAGGASRAAVYALSSYFQSSIIYVLNRDEQEVKDLIKDSQKLSPVPTIIHVKEGEAQKLETPYYVVGTVPDFEPQTPDELAVRANLEEFLSRPEKGVLLDMCFKPRRTRMIKLAEQKGWPTVEGTHVIGYQIEEQWRLWAGEERVKKLDREGAWKVLIDSAEKSPGINF</sequence>
<proteinExistence type="predicted"/>